<feature type="transmembrane region" description="Helical" evidence="1">
    <location>
        <begin position="314"/>
        <end position="332"/>
    </location>
</feature>
<feature type="transmembrane region" description="Helical" evidence="1">
    <location>
        <begin position="249"/>
        <end position="266"/>
    </location>
</feature>
<dbReference type="Proteomes" id="UP001595851">
    <property type="component" value="Unassembled WGS sequence"/>
</dbReference>
<keyword evidence="1" id="KW-0812">Transmembrane</keyword>
<organism evidence="2 3">
    <name type="scientific">Nonomuraea purpurea</name>
    <dbReference type="NCBI Taxonomy" id="1849276"/>
    <lineage>
        <taxon>Bacteria</taxon>
        <taxon>Bacillati</taxon>
        <taxon>Actinomycetota</taxon>
        <taxon>Actinomycetes</taxon>
        <taxon>Streptosporangiales</taxon>
        <taxon>Streptosporangiaceae</taxon>
        <taxon>Nonomuraea</taxon>
    </lineage>
</organism>
<gene>
    <name evidence="2" type="ORF">ACFOY2_45240</name>
</gene>
<comment type="caution">
    <text evidence="2">The sequence shown here is derived from an EMBL/GenBank/DDBJ whole genome shotgun (WGS) entry which is preliminary data.</text>
</comment>
<feature type="transmembrane region" description="Helical" evidence="1">
    <location>
        <begin position="34"/>
        <end position="53"/>
    </location>
</feature>
<evidence type="ECO:0000256" key="1">
    <source>
        <dbReference type="SAM" id="Phobius"/>
    </source>
</evidence>
<feature type="transmembrane region" description="Helical" evidence="1">
    <location>
        <begin position="180"/>
        <end position="199"/>
    </location>
</feature>
<evidence type="ECO:0000313" key="2">
    <source>
        <dbReference type="EMBL" id="MFC4014495.1"/>
    </source>
</evidence>
<evidence type="ECO:0000313" key="3">
    <source>
        <dbReference type="Proteomes" id="UP001595851"/>
    </source>
</evidence>
<keyword evidence="1" id="KW-1133">Transmembrane helix</keyword>
<accession>A0ABV8GKL4</accession>
<feature type="transmembrane region" description="Helical" evidence="1">
    <location>
        <begin position="211"/>
        <end position="229"/>
    </location>
</feature>
<protein>
    <recommendedName>
        <fullName evidence="4">DUF998 domain-containing protein</fullName>
    </recommendedName>
</protein>
<reference evidence="3" key="1">
    <citation type="journal article" date="2019" name="Int. J. Syst. Evol. Microbiol.">
        <title>The Global Catalogue of Microorganisms (GCM) 10K type strain sequencing project: providing services to taxonomists for standard genome sequencing and annotation.</title>
        <authorList>
            <consortium name="The Broad Institute Genomics Platform"/>
            <consortium name="The Broad Institute Genome Sequencing Center for Infectious Disease"/>
            <person name="Wu L."/>
            <person name="Ma J."/>
        </authorList>
    </citation>
    <scope>NUCLEOTIDE SEQUENCE [LARGE SCALE GENOMIC DNA]</scope>
    <source>
        <strain evidence="3">TBRC 1276</strain>
    </source>
</reference>
<sequence>MRTLSLPARVAPAVGLCFLAPLIAEYLMGNMPITDVAALIPLTIMYGGGALLIREFVRRTGRGWPAMMVFGTAYGMIEEAFVTQTLWNESWYDVRILDYGYLPALGTALPWVLFMVGVHTVWSISVPIAIMETLAGPRRTTPWLGTAGFRVLAGVIAAFVLLVVGYAAIGGIHLAGPPQYAGAALVIAAIIAIGLRLRGGAPGLPGSAPSPWSMLAFALAAGAFFVLLYATDPTGLSPWLARALPVPPWLSVLLYLALFAVSGVLVSRWSRREGWSQAHRLALAAGAVLTYAWHSFPWRSIAPAGLPLDLTSNAVMTVAAIALLVVAALRVGRSAW</sequence>
<feature type="transmembrane region" description="Helical" evidence="1">
    <location>
        <begin position="65"/>
        <end position="87"/>
    </location>
</feature>
<keyword evidence="3" id="KW-1185">Reference proteome</keyword>
<feature type="transmembrane region" description="Helical" evidence="1">
    <location>
        <begin position="278"/>
        <end position="294"/>
    </location>
</feature>
<dbReference type="EMBL" id="JBHSBI010000035">
    <property type="protein sequence ID" value="MFC4014495.1"/>
    <property type="molecule type" value="Genomic_DNA"/>
</dbReference>
<dbReference type="RefSeq" id="WP_379534333.1">
    <property type="nucleotide sequence ID" value="NZ_JBHSBI010000035.1"/>
</dbReference>
<feature type="transmembrane region" description="Helical" evidence="1">
    <location>
        <begin position="151"/>
        <end position="174"/>
    </location>
</feature>
<proteinExistence type="predicted"/>
<name>A0ABV8GKL4_9ACTN</name>
<evidence type="ECO:0008006" key="4">
    <source>
        <dbReference type="Google" id="ProtNLM"/>
    </source>
</evidence>
<keyword evidence="1" id="KW-0472">Membrane</keyword>
<feature type="transmembrane region" description="Helical" evidence="1">
    <location>
        <begin position="107"/>
        <end position="130"/>
    </location>
</feature>